<dbReference type="AlphaFoldDB" id="A0A0V0HFA2"/>
<sequence length="112" mass="13152">MLGFLTYGFGLKTLVYFTQTIQNCLKVYFGTLKISQSKRNLNCIIHKYISSGENNYKMKETDNVSDLPQFDIHVNAILCLITNIHIVTYRLLSKYPFCLQFIHIDIHELEHY</sequence>
<organism evidence="1">
    <name type="scientific">Solanum chacoense</name>
    <name type="common">Chaco potato</name>
    <dbReference type="NCBI Taxonomy" id="4108"/>
    <lineage>
        <taxon>Eukaryota</taxon>
        <taxon>Viridiplantae</taxon>
        <taxon>Streptophyta</taxon>
        <taxon>Embryophyta</taxon>
        <taxon>Tracheophyta</taxon>
        <taxon>Spermatophyta</taxon>
        <taxon>Magnoliopsida</taxon>
        <taxon>eudicotyledons</taxon>
        <taxon>Gunneridae</taxon>
        <taxon>Pentapetalae</taxon>
        <taxon>asterids</taxon>
        <taxon>lamiids</taxon>
        <taxon>Solanales</taxon>
        <taxon>Solanaceae</taxon>
        <taxon>Solanoideae</taxon>
        <taxon>Solaneae</taxon>
        <taxon>Solanum</taxon>
    </lineage>
</organism>
<reference evidence="1" key="1">
    <citation type="submission" date="2015-12" db="EMBL/GenBank/DDBJ databases">
        <title>Gene expression during late stages of embryo sac development: a critical building block for successful pollen-pistil interactions.</title>
        <authorList>
            <person name="Liu Y."/>
            <person name="Joly V."/>
            <person name="Sabar M."/>
            <person name="Matton D.P."/>
        </authorList>
    </citation>
    <scope>NUCLEOTIDE SEQUENCE</scope>
</reference>
<accession>A0A0V0HFA2</accession>
<proteinExistence type="predicted"/>
<protein>
    <submittedName>
        <fullName evidence="1">Putative ovule protein</fullName>
    </submittedName>
</protein>
<evidence type="ECO:0000313" key="1">
    <source>
        <dbReference type="EMBL" id="JAP18166.1"/>
    </source>
</evidence>
<dbReference type="EMBL" id="GEDG01021610">
    <property type="protein sequence ID" value="JAP18166.1"/>
    <property type="molecule type" value="Transcribed_RNA"/>
</dbReference>
<name>A0A0V0HFA2_SOLCH</name>